<evidence type="ECO:0000313" key="1">
    <source>
        <dbReference type="EMBL" id="MBB5353902.1"/>
    </source>
</evidence>
<evidence type="ECO:0000313" key="2">
    <source>
        <dbReference type="Proteomes" id="UP000557717"/>
    </source>
</evidence>
<reference evidence="1 2" key="1">
    <citation type="submission" date="2020-08" db="EMBL/GenBank/DDBJ databases">
        <title>Genomic Encyclopedia of Type Strains, Phase IV (KMG-IV): sequencing the most valuable type-strain genomes for metagenomic binning, comparative biology and taxonomic classification.</title>
        <authorList>
            <person name="Goeker M."/>
        </authorList>
    </citation>
    <scope>NUCLEOTIDE SEQUENCE [LARGE SCALE GENOMIC DNA]</scope>
    <source>
        <strain evidence="1 2">YC6886</strain>
    </source>
</reference>
<keyword evidence="2" id="KW-1185">Reference proteome</keyword>
<comment type="caution">
    <text evidence="1">The sequence shown here is derived from an EMBL/GenBank/DDBJ whole genome shotgun (WGS) entry which is preliminary data.</text>
</comment>
<protein>
    <submittedName>
        <fullName evidence="1">Uncharacterized protein</fullName>
    </submittedName>
</protein>
<accession>A0A840V7F1</accession>
<name>A0A840V7F1_9BACT</name>
<gene>
    <name evidence="1" type="ORF">HNR46_004167</name>
</gene>
<organism evidence="1 2">
    <name type="scientific">Haloferula luteola</name>
    <dbReference type="NCBI Taxonomy" id="595692"/>
    <lineage>
        <taxon>Bacteria</taxon>
        <taxon>Pseudomonadati</taxon>
        <taxon>Verrucomicrobiota</taxon>
        <taxon>Verrucomicrobiia</taxon>
        <taxon>Verrucomicrobiales</taxon>
        <taxon>Verrucomicrobiaceae</taxon>
        <taxon>Haloferula</taxon>
    </lineage>
</organism>
<dbReference type="EMBL" id="JACHFD010000042">
    <property type="protein sequence ID" value="MBB5353902.1"/>
    <property type="molecule type" value="Genomic_DNA"/>
</dbReference>
<dbReference type="RefSeq" id="WP_184022393.1">
    <property type="nucleotide sequence ID" value="NZ_JACHFD010000042.1"/>
</dbReference>
<sequence>MNSVEDAFKSLADLGCEIEAAEKVHRKKFLAEETEEYNSSRCLVDGLISSIYLKTNEPISNVSPESEYQLLVGASFIRTHLLLHNLILNGQIIDSHCLLRKQLEQLARLQELEEKTITELGTKKTPNVSKAGDGTLGRIYGAQSQVAHFSDPEVGSSLLNVVPNTDHARVTALPVYTMNSVYAMNSRLFLAIQFSSWFISKLIRWYPKKNFDLLQEQFVIAAETCVAAGIINKNPAKG</sequence>
<dbReference type="AlphaFoldDB" id="A0A840V7F1"/>
<proteinExistence type="predicted"/>
<dbReference type="Proteomes" id="UP000557717">
    <property type="component" value="Unassembled WGS sequence"/>
</dbReference>